<evidence type="ECO:0000256" key="3">
    <source>
        <dbReference type="SAM" id="MobiDB-lite"/>
    </source>
</evidence>
<comment type="caution">
    <text evidence="6">The sequence shown here is derived from an EMBL/GenBank/DDBJ whole genome shotgun (WGS) entry which is preliminary data.</text>
</comment>
<organism evidence="6 7">
    <name type="scientific">Amphibalanus amphitrite</name>
    <name type="common">Striped barnacle</name>
    <name type="synonym">Balanus amphitrite</name>
    <dbReference type="NCBI Taxonomy" id="1232801"/>
    <lineage>
        <taxon>Eukaryota</taxon>
        <taxon>Metazoa</taxon>
        <taxon>Ecdysozoa</taxon>
        <taxon>Arthropoda</taxon>
        <taxon>Crustacea</taxon>
        <taxon>Multicrustacea</taxon>
        <taxon>Cirripedia</taxon>
        <taxon>Thoracica</taxon>
        <taxon>Thoracicalcarea</taxon>
        <taxon>Balanomorpha</taxon>
        <taxon>Balanoidea</taxon>
        <taxon>Balanidae</taxon>
        <taxon>Amphibalaninae</taxon>
        <taxon>Amphibalanus</taxon>
    </lineage>
</organism>
<comment type="subcellular location">
    <subcellularLocation>
        <location evidence="1">Secreted</location>
    </subcellularLocation>
</comment>
<dbReference type="PRINTS" id="PR00007">
    <property type="entry name" value="COMPLEMNTC1Q"/>
</dbReference>
<evidence type="ECO:0000313" key="6">
    <source>
        <dbReference type="EMBL" id="KAF0303101.1"/>
    </source>
</evidence>
<keyword evidence="2" id="KW-0964">Secreted</keyword>
<proteinExistence type="predicted"/>
<dbReference type="PANTHER" id="PTHR15427">
    <property type="entry name" value="EMILIN ELASTIN MICROFIBRIL INTERFACE-LOCATED PROTEIN ELASTIN MICROFIBRIL INTERFACER"/>
    <property type="match status" value="1"/>
</dbReference>
<dbReference type="InterPro" id="IPR001073">
    <property type="entry name" value="C1q_dom"/>
</dbReference>
<evidence type="ECO:0000256" key="4">
    <source>
        <dbReference type="SAM" id="SignalP"/>
    </source>
</evidence>
<dbReference type="EMBL" id="VIIS01000975">
    <property type="protein sequence ID" value="KAF0303101.1"/>
    <property type="molecule type" value="Genomic_DNA"/>
</dbReference>
<protein>
    <recommendedName>
        <fullName evidence="5">C1q domain-containing protein</fullName>
    </recommendedName>
</protein>
<dbReference type="Gene3D" id="2.60.120.40">
    <property type="match status" value="1"/>
</dbReference>
<evidence type="ECO:0000256" key="2">
    <source>
        <dbReference type="ARBA" id="ARBA00022525"/>
    </source>
</evidence>
<feature type="compositionally biased region" description="Low complexity" evidence="3">
    <location>
        <begin position="189"/>
        <end position="200"/>
    </location>
</feature>
<feature type="chain" id="PRO_5025368263" description="C1q domain-containing protein" evidence="4">
    <location>
        <begin position="20"/>
        <end position="222"/>
    </location>
</feature>
<keyword evidence="4" id="KW-0732">Signal</keyword>
<feature type="domain" description="C1q" evidence="5">
    <location>
        <begin position="15"/>
        <end position="149"/>
    </location>
</feature>
<dbReference type="SMART" id="SM00110">
    <property type="entry name" value="C1Q"/>
    <property type="match status" value="1"/>
</dbReference>
<evidence type="ECO:0000313" key="7">
    <source>
        <dbReference type="Proteomes" id="UP000440578"/>
    </source>
</evidence>
<sequence>MRSLIACLAVLAVTGYVQASVFSVGHVSSVARNGKIKFYEVLADSDGSWNYRRSHFKCTDPGYYYISFHGLCKKNFGLTLKLVQNNAEVVRAHGDGVGYNTASNSAIVYLNYHDTVSLRVADGFVHESDHLDRRFVTLSGYKVSGSDGTRPQLGTSGGGSDGTGPQFGTSGGGSDGTGPQLGTSGGEAFGAPPAGAAPAPDSEEDKEEEFTPLSGDPSGPSR</sequence>
<dbReference type="AlphaFoldDB" id="A0A6A4WMF2"/>
<gene>
    <name evidence="6" type="ORF">FJT64_024901</name>
</gene>
<dbReference type="SUPFAM" id="SSF49842">
    <property type="entry name" value="TNF-like"/>
    <property type="match status" value="1"/>
</dbReference>
<keyword evidence="7" id="KW-1185">Reference proteome</keyword>
<name>A0A6A4WMF2_AMPAM</name>
<evidence type="ECO:0000256" key="1">
    <source>
        <dbReference type="ARBA" id="ARBA00004613"/>
    </source>
</evidence>
<dbReference type="InterPro" id="IPR050392">
    <property type="entry name" value="Collagen/C1q_domain"/>
</dbReference>
<dbReference type="PANTHER" id="PTHR15427:SF33">
    <property type="entry name" value="COLLAGEN IV NC1 DOMAIN-CONTAINING PROTEIN"/>
    <property type="match status" value="1"/>
</dbReference>
<feature type="signal peptide" evidence="4">
    <location>
        <begin position="1"/>
        <end position="19"/>
    </location>
</feature>
<feature type="region of interest" description="Disordered" evidence="3">
    <location>
        <begin position="146"/>
        <end position="222"/>
    </location>
</feature>
<evidence type="ECO:0000259" key="5">
    <source>
        <dbReference type="PROSITE" id="PS50871"/>
    </source>
</evidence>
<reference evidence="6 7" key="1">
    <citation type="submission" date="2019-07" db="EMBL/GenBank/DDBJ databases">
        <title>Draft genome assembly of a fouling barnacle, Amphibalanus amphitrite (Darwin, 1854): The first reference genome for Thecostraca.</title>
        <authorList>
            <person name="Kim W."/>
        </authorList>
    </citation>
    <scope>NUCLEOTIDE SEQUENCE [LARGE SCALE GENOMIC DNA]</scope>
    <source>
        <strain evidence="6">SNU_AA5</strain>
        <tissue evidence="6">Soma without cirri and trophi</tissue>
    </source>
</reference>
<dbReference type="Pfam" id="PF00386">
    <property type="entry name" value="C1q"/>
    <property type="match status" value="1"/>
</dbReference>
<feature type="compositionally biased region" description="Acidic residues" evidence="3">
    <location>
        <begin position="201"/>
        <end position="210"/>
    </location>
</feature>
<dbReference type="Proteomes" id="UP000440578">
    <property type="component" value="Unassembled WGS sequence"/>
</dbReference>
<dbReference type="GO" id="GO:0005581">
    <property type="term" value="C:collagen trimer"/>
    <property type="evidence" value="ECO:0007669"/>
    <property type="project" value="UniProtKB-KW"/>
</dbReference>
<dbReference type="PROSITE" id="PS50871">
    <property type="entry name" value="C1Q"/>
    <property type="match status" value="1"/>
</dbReference>
<dbReference type="OrthoDB" id="6339522at2759"/>
<accession>A0A6A4WMF2</accession>
<dbReference type="InterPro" id="IPR008983">
    <property type="entry name" value="Tumour_necrosis_fac-like_dom"/>
</dbReference>